<feature type="transmembrane region" description="Helical" evidence="1">
    <location>
        <begin position="390"/>
        <end position="410"/>
    </location>
</feature>
<dbReference type="AlphaFoldDB" id="A0A3M4JIJ3"/>
<name>A0A3M4JIJ3_9PSED</name>
<sequence>MLAGATLELANAASGAGWRFSIADTYGNQYDVEEVDADFGRFRVMLEKPLPVDHSASDDLFIVTEIGFNSFLRNGNSAPRWRVLGLSATFSTRARVYCGWHECPALAQSLATKAPRLLVKETASIRTVPEDVRHWLLAEGHALELREPFHMVWAAHALNYLSRCLANEIDSIGTTLTFKGPPKLNLKISQIADRIEEPLLSDFEVVQEAAGWVFDNSREAEVKHILLSAEIARSGRADGEAQSYLSENLAAALDCAKIAYQMAVSEITKDTLKSLGELRKAVTEETSKATDATRQATAAIATALTVGLGLIAVRLTVQINPYLITVVMCVAFGYTLMSVLAGRKFIQIQQTLRQEWQPKLYRYLSGEEFKKMVEDPISDAEKLFNRVSGWGLTTLGVIAVGIVIFAFAYGPLTASETITPVAPRHQVEPKKAAQSIPPSMHYFESGVTVNLSAERSLLMSALLG</sequence>
<protein>
    <recommendedName>
        <fullName evidence="6">Transmembrane protein</fullName>
    </recommendedName>
</protein>
<dbReference type="Proteomes" id="UP000267908">
    <property type="component" value="Unassembled WGS sequence"/>
</dbReference>
<evidence type="ECO:0000313" key="4">
    <source>
        <dbReference type="Proteomes" id="UP000267908"/>
    </source>
</evidence>
<accession>A0A3M4JIJ3</accession>
<reference evidence="4 5" key="1">
    <citation type="submission" date="2018-08" db="EMBL/GenBank/DDBJ databases">
        <title>Recombination of ecologically and evolutionarily significant loci maintains genetic cohesion in the Pseudomonas syringae species complex.</title>
        <authorList>
            <person name="Dillon M."/>
            <person name="Thakur S."/>
            <person name="Almeida R.N.D."/>
            <person name="Weir B.S."/>
            <person name="Guttman D.S."/>
        </authorList>
    </citation>
    <scope>NUCLEOTIDE SEQUENCE [LARGE SCALE GENOMIC DNA]</scope>
    <source>
        <strain evidence="3 5">ICMP 13052</strain>
        <strain evidence="2 4">ICMP 4330</strain>
    </source>
</reference>
<dbReference type="Proteomes" id="UP000269044">
    <property type="component" value="Unassembled WGS sequence"/>
</dbReference>
<evidence type="ECO:0000313" key="2">
    <source>
        <dbReference type="EMBL" id="RMP15788.1"/>
    </source>
</evidence>
<evidence type="ECO:0000313" key="5">
    <source>
        <dbReference type="Proteomes" id="UP000269044"/>
    </source>
</evidence>
<evidence type="ECO:0000256" key="1">
    <source>
        <dbReference type="SAM" id="Phobius"/>
    </source>
</evidence>
<keyword evidence="1" id="KW-0812">Transmembrane</keyword>
<keyword evidence="1" id="KW-0472">Membrane</keyword>
<keyword evidence="1" id="KW-1133">Transmembrane helix</keyword>
<dbReference type="EMBL" id="RBQG01000102">
    <property type="protein sequence ID" value="RMP15788.1"/>
    <property type="molecule type" value="Genomic_DNA"/>
</dbReference>
<dbReference type="EMBL" id="RBRA01000356">
    <property type="protein sequence ID" value="RMQ16743.1"/>
    <property type="molecule type" value="Genomic_DNA"/>
</dbReference>
<comment type="caution">
    <text evidence="3">The sequence shown here is derived from an EMBL/GenBank/DDBJ whole genome shotgun (WGS) entry which is preliminary data.</text>
</comment>
<evidence type="ECO:0000313" key="3">
    <source>
        <dbReference type="EMBL" id="RMQ16743.1"/>
    </source>
</evidence>
<organism evidence="3 5">
    <name type="scientific">Pseudomonas syringae pv. delphinii</name>
    <dbReference type="NCBI Taxonomy" id="192088"/>
    <lineage>
        <taxon>Bacteria</taxon>
        <taxon>Pseudomonadati</taxon>
        <taxon>Pseudomonadota</taxon>
        <taxon>Gammaproteobacteria</taxon>
        <taxon>Pseudomonadales</taxon>
        <taxon>Pseudomonadaceae</taxon>
        <taxon>Pseudomonas</taxon>
    </lineage>
</organism>
<evidence type="ECO:0008006" key="6">
    <source>
        <dbReference type="Google" id="ProtNLM"/>
    </source>
</evidence>
<feature type="transmembrane region" description="Helical" evidence="1">
    <location>
        <begin position="322"/>
        <end position="342"/>
    </location>
</feature>
<gene>
    <name evidence="3" type="ORF">ALQ08_05062</name>
    <name evidence="2" type="ORF">ALQ28_00683</name>
</gene>
<proteinExistence type="predicted"/>